<evidence type="ECO:0000313" key="1">
    <source>
        <dbReference type="EMBL" id="KAL3592494.1"/>
    </source>
</evidence>
<dbReference type="Proteomes" id="UP000309997">
    <property type="component" value="Unassembled WGS sequence"/>
</dbReference>
<organism evidence="1 2">
    <name type="scientific">Populus alba</name>
    <name type="common">White poplar</name>
    <dbReference type="NCBI Taxonomy" id="43335"/>
    <lineage>
        <taxon>Eukaryota</taxon>
        <taxon>Viridiplantae</taxon>
        <taxon>Streptophyta</taxon>
        <taxon>Embryophyta</taxon>
        <taxon>Tracheophyta</taxon>
        <taxon>Spermatophyta</taxon>
        <taxon>Magnoliopsida</taxon>
        <taxon>eudicotyledons</taxon>
        <taxon>Gunneridae</taxon>
        <taxon>Pentapetalae</taxon>
        <taxon>rosids</taxon>
        <taxon>fabids</taxon>
        <taxon>Malpighiales</taxon>
        <taxon>Salicaceae</taxon>
        <taxon>Saliceae</taxon>
        <taxon>Populus</taxon>
    </lineage>
</organism>
<accession>A0ACC4CCZ0</accession>
<protein>
    <submittedName>
        <fullName evidence="1">Uncharacterized protein</fullName>
    </submittedName>
</protein>
<dbReference type="EMBL" id="RCHU02000005">
    <property type="protein sequence ID" value="KAL3592494.1"/>
    <property type="molecule type" value="Genomic_DNA"/>
</dbReference>
<name>A0ACC4CCZ0_POPAL</name>
<reference evidence="1 2" key="1">
    <citation type="journal article" date="2024" name="Plant Biotechnol. J.">
        <title>Genome and CRISPR/Cas9 system of a widespread forest tree (Populus alba) in the world.</title>
        <authorList>
            <person name="Liu Y.J."/>
            <person name="Jiang P.F."/>
            <person name="Han X.M."/>
            <person name="Li X.Y."/>
            <person name="Wang H.M."/>
            <person name="Wang Y.J."/>
            <person name="Wang X.X."/>
            <person name="Zeng Q.Y."/>
        </authorList>
    </citation>
    <scope>NUCLEOTIDE SEQUENCE [LARGE SCALE GENOMIC DNA]</scope>
    <source>
        <strain evidence="2">cv. PAL-ZL1</strain>
    </source>
</reference>
<sequence length="84" mass="9732">MCRKGRDVVWRQQRLFVVPHVVRCAEYLQKLETAKEKATRRGGHGRDQEVELMVSMASLGETVTVVDHGGRKKDSVEVRERKKR</sequence>
<comment type="caution">
    <text evidence="1">The sequence shown here is derived from an EMBL/GenBank/DDBJ whole genome shotgun (WGS) entry which is preliminary data.</text>
</comment>
<gene>
    <name evidence="1" type="ORF">D5086_011134</name>
</gene>
<proteinExistence type="predicted"/>
<evidence type="ECO:0000313" key="2">
    <source>
        <dbReference type="Proteomes" id="UP000309997"/>
    </source>
</evidence>
<keyword evidence="2" id="KW-1185">Reference proteome</keyword>